<organism evidence="3 4">
    <name type="scientific">Coffea arabica</name>
    <name type="common">Arabian coffee</name>
    <dbReference type="NCBI Taxonomy" id="13443"/>
    <lineage>
        <taxon>Eukaryota</taxon>
        <taxon>Viridiplantae</taxon>
        <taxon>Streptophyta</taxon>
        <taxon>Embryophyta</taxon>
        <taxon>Tracheophyta</taxon>
        <taxon>Spermatophyta</taxon>
        <taxon>Magnoliopsida</taxon>
        <taxon>eudicotyledons</taxon>
        <taxon>Gunneridae</taxon>
        <taxon>Pentapetalae</taxon>
        <taxon>asterids</taxon>
        <taxon>lamiids</taxon>
        <taxon>Gentianales</taxon>
        <taxon>Rubiaceae</taxon>
        <taxon>Ixoroideae</taxon>
        <taxon>Gardenieae complex</taxon>
        <taxon>Bertiereae - Coffeeae clade</taxon>
        <taxon>Coffeeae</taxon>
        <taxon>Coffea</taxon>
    </lineage>
</organism>
<dbReference type="RefSeq" id="XP_027107329.1">
    <property type="nucleotide sequence ID" value="XM_027251528.2"/>
</dbReference>
<dbReference type="InterPro" id="IPR039136">
    <property type="entry name" value="NUFIP1-like"/>
</dbReference>
<dbReference type="GO" id="GO:0005634">
    <property type="term" value="C:nucleus"/>
    <property type="evidence" value="ECO:0007669"/>
    <property type="project" value="TreeGrafter"/>
</dbReference>
<dbReference type="AlphaFoldDB" id="A0A6P6VW34"/>
<dbReference type="Pfam" id="PF10453">
    <property type="entry name" value="NUFIP1"/>
    <property type="match status" value="1"/>
</dbReference>
<dbReference type="PANTHER" id="PTHR13309">
    <property type="entry name" value="NUCLEAR FRAGILE X MENTAL RETARDATION PROTEIN INTERACTING PROTEIN 1"/>
    <property type="match status" value="1"/>
</dbReference>
<proteinExistence type="predicted"/>
<dbReference type="PANTHER" id="PTHR13309:SF0">
    <property type="entry name" value="FMR1-INTERACTING PROTEIN NUFIP1"/>
    <property type="match status" value="1"/>
</dbReference>
<sequence length="602" mass="67342">MFPFFNHFPFQPNANANPPSAAQQQVLGNNPGNFAPNPVQIQPQMGLINPQASIPFSNPSAHFGPNQIMNFPVAMNQMNNRSSSQSWPQIFGQNLNLGFPNQMHPDMNRIFQLQMSNFSAQAVPVNLSLAQNSAFIANTQPSDLNLSQNLAFVGNTRPAGIGLPQNIAFAANSQLGFVGSGGVVQQMANSNNGTHNATQQLQGISGSVQGFGRTPPSQNQTIFHSQPSKFQKHLQGDLKNGMGTCMMRKNGKSPLHKNCKRNSKHESPRNGFLKPKFDRMQNAKRNFNCPDIWLRRGNGNAGERHISAVNSSIQAQVNKKRPMSLTYSEKEIQDWREERKKNYPSKANTEKKLMEKLTKPEVSDKVAKLRRQQLKEILAKQAELGCEVAEIPSSYLSDSEQQVHESKESTRTFSKKRNFQNKFNKRGRFNQNDCFSKMEAVANHDSFNANNHNGRLVKQRLANDNLISHRSASKREPTLLRKLLGSEIRRDRHHLFQVFRFMVINSFFDDWPEKPLEFPVVMVREIADEDELYEGNLVKERKDGSEGILGKTEESTSSDDLNDDNPTGKGKPTGLLEVVNSGQVTGCLGGGEAQEEEGEIID</sequence>
<feature type="domain" description="FMR1-interacting protein 1 conserved" evidence="2">
    <location>
        <begin position="324"/>
        <end position="359"/>
    </location>
</feature>
<feature type="region of interest" description="Disordered" evidence="1">
    <location>
        <begin position="544"/>
        <end position="576"/>
    </location>
</feature>
<dbReference type="InterPro" id="IPR019496">
    <property type="entry name" value="NUFIP1_cons_dom"/>
</dbReference>
<evidence type="ECO:0000313" key="3">
    <source>
        <dbReference type="Proteomes" id="UP001652660"/>
    </source>
</evidence>
<dbReference type="Proteomes" id="UP001652660">
    <property type="component" value="Chromosome 2c"/>
</dbReference>
<dbReference type="OrthoDB" id="273070at2759"/>
<dbReference type="GO" id="GO:0003723">
    <property type="term" value="F:RNA binding"/>
    <property type="evidence" value="ECO:0007669"/>
    <property type="project" value="InterPro"/>
</dbReference>
<reference evidence="4" key="2">
    <citation type="submission" date="2025-08" db="UniProtKB">
        <authorList>
            <consortium name="RefSeq"/>
        </authorList>
    </citation>
    <scope>IDENTIFICATION</scope>
    <source>
        <tissue evidence="4">Leaves</tissue>
    </source>
</reference>
<reference evidence="3" key="1">
    <citation type="journal article" date="2025" name="Foods">
        <title>Unveiling the Microbial Signatures of Arabica Coffee Cherries: Insights into Ripeness Specific Diversity, Functional Traits, and Implications for Quality and Safety.</title>
        <authorList>
            <consortium name="RefSeq"/>
            <person name="Tenea G.N."/>
            <person name="Cifuentes V."/>
            <person name="Reyes P."/>
            <person name="Cevallos-Vallejos M."/>
        </authorList>
    </citation>
    <scope>NUCLEOTIDE SEQUENCE [LARGE SCALE GENOMIC DNA]</scope>
</reference>
<feature type="region of interest" description="Disordered" evidence="1">
    <location>
        <begin position="250"/>
        <end position="274"/>
    </location>
</feature>
<evidence type="ECO:0000313" key="4">
    <source>
        <dbReference type="RefSeq" id="XP_027107329.1"/>
    </source>
</evidence>
<protein>
    <submittedName>
        <fullName evidence="4">Uncharacterized protein isoform X1</fullName>
    </submittedName>
</protein>
<gene>
    <name evidence="4" type="primary">LOC113727391</name>
</gene>
<dbReference type="GO" id="GO:0000492">
    <property type="term" value="P:box C/D snoRNP assembly"/>
    <property type="evidence" value="ECO:0007669"/>
    <property type="project" value="TreeGrafter"/>
</dbReference>
<name>A0A6P6VW34_COFAR</name>
<evidence type="ECO:0000259" key="2">
    <source>
        <dbReference type="Pfam" id="PF10453"/>
    </source>
</evidence>
<feature type="compositionally biased region" description="Basic residues" evidence="1">
    <location>
        <begin position="250"/>
        <end position="263"/>
    </location>
</feature>
<keyword evidence="3" id="KW-1185">Reference proteome</keyword>
<dbReference type="GeneID" id="113727391"/>
<evidence type="ECO:0000256" key="1">
    <source>
        <dbReference type="SAM" id="MobiDB-lite"/>
    </source>
</evidence>
<accession>A0A6P6VW34</accession>